<dbReference type="EMBL" id="JBJQND010000003">
    <property type="protein sequence ID" value="KAL3881304.1"/>
    <property type="molecule type" value="Genomic_DNA"/>
</dbReference>
<evidence type="ECO:0000313" key="2">
    <source>
        <dbReference type="Proteomes" id="UP001634394"/>
    </source>
</evidence>
<name>A0ABD3X4X5_SINWO</name>
<gene>
    <name evidence="1" type="ORF">ACJMK2_027757</name>
</gene>
<organism evidence="1 2">
    <name type="scientific">Sinanodonta woodiana</name>
    <name type="common">Chinese pond mussel</name>
    <name type="synonym">Anodonta woodiana</name>
    <dbReference type="NCBI Taxonomy" id="1069815"/>
    <lineage>
        <taxon>Eukaryota</taxon>
        <taxon>Metazoa</taxon>
        <taxon>Spiralia</taxon>
        <taxon>Lophotrochozoa</taxon>
        <taxon>Mollusca</taxon>
        <taxon>Bivalvia</taxon>
        <taxon>Autobranchia</taxon>
        <taxon>Heteroconchia</taxon>
        <taxon>Palaeoheterodonta</taxon>
        <taxon>Unionida</taxon>
        <taxon>Unionoidea</taxon>
        <taxon>Unionidae</taxon>
        <taxon>Unioninae</taxon>
        <taxon>Sinanodonta</taxon>
    </lineage>
</organism>
<evidence type="ECO:0000313" key="1">
    <source>
        <dbReference type="EMBL" id="KAL3881304.1"/>
    </source>
</evidence>
<comment type="caution">
    <text evidence="1">The sequence shown here is derived from an EMBL/GenBank/DDBJ whole genome shotgun (WGS) entry which is preliminary data.</text>
</comment>
<reference evidence="1 2" key="1">
    <citation type="submission" date="2024-11" db="EMBL/GenBank/DDBJ databases">
        <title>Chromosome-level genome assembly of the freshwater bivalve Anodonta woodiana.</title>
        <authorList>
            <person name="Chen X."/>
        </authorList>
    </citation>
    <scope>NUCLEOTIDE SEQUENCE [LARGE SCALE GENOMIC DNA]</scope>
    <source>
        <strain evidence="1">MN2024</strain>
        <tissue evidence="1">Gills</tissue>
    </source>
</reference>
<sequence>MHLSNKKVDGVNQVKLLVTLKRILKISTGASRKPLLGFTMNPTIQSAVVMFPSACTYINQLVLPIEIVVHDFVYMTFLNYFFRLE</sequence>
<protein>
    <submittedName>
        <fullName evidence="1">Uncharacterized protein</fullName>
    </submittedName>
</protein>
<proteinExistence type="predicted"/>
<dbReference type="Proteomes" id="UP001634394">
    <property type="component" value="Unassembled WGS sequence"/>
</dbReference>
<keyword evidence="2" id="KW-1185">Reference proteome</keyword>
<accession>A0ABD3X4X5</accession>
<dbReference type="AlphaFoldDB" id="A0ABD3X4X5"/>